<dbReference type="InterPro" id="IPR033399">
    <property type="entry name" value="TP_0789-like"/>
</dbReference>
<feature type="compositionally biased region" description="Polar residues" evidence="1">
    <location>
        <begin position="240"/>
        <end position="267"/>
    </location>
</feature>
<gene>
    <name evidence="4" type="ORF">AXE65_11780</name>
</gene>
<feature type="region of interest" description="Disordered" evidence="1">
    <location>
        <begin position="237"/>
        <end position="267"/>
    </location>
</feature>
<feature type="chain" id="PRO_5007299450" description="Uncharacterized protein TP-0789 domain-containing protein" evidence="2">
    <location>
        <begin position="26"/>
        <end position="267"/>
    </location>
</feature>
<feature type="domain" description="Uncharacterized protein TP-0789" evidence="3">
    <location>
        <begin position="79"/>
        <end position="264"/>
    </location>
</feature>
<organism evidence="4 5">
    <name type="scientific">Ventosimonas gracilis</name>
    <dbReference type="NCBI Taxonomy" id="1680762"/>
    <lineage>
        <taxon>Bacteria</taxon>
        <taxon>Pseudomonadati</taxon>
        <taxon>Pseudomonadota</taxon>
        <taxon>Gammaproteobacteria</taxon>
        <taxon>Pseudomonadales</taxon>
        <taxon>Ventosimonadaceae</taxon>
        <taxon>Ventosimonas</taxon>
    </lineage>
</organism>
<evidence type="ECO:0000256" key="2">
    <source>
        <dbReference type="SAM" id="SignalP"/>
    </source>
</evidence>
<dbReference type="Proteomes" id="UP000072660">
    <property type="component" value="Unassembled WGS sequence"/>
</dbReference>
<evidence type="ECO:0000313" key="4">
    <source>
        <dbReference type="EMBL" id="KXU38811.1"/>
    </source>
</evidence>
<evidence type="ECO:0000313" key="5">
    <source>
        <dbReference type="Proteomes" id="UP000072660"/>
    </source>
</evidence>
<dbReference type="Pfam" id="PF17131">
    <property type="entry name" value="LolA_like"/>
    <property type="match status" value="1"/>
</dbReference>
<evidence type="ECO:0000259" key="3">
    <source>
        <dbReference type="Pfam" id="PF17131"/>
    </source>
</evidence>
<sequence>MMTRTLLNRLGAGVLLLATMFSAQADTANAALDLMRQSEQRLKGNDSQSHYRMELIDGNGEVKVTREMTRLEKRMEDRTATLVRFTAPESVKNVGLLIEDKGEAVNDVWSYTPSTRTLRRMAGGQKQNWFMGTDFTYEDFEDYKIGRYDYALLGDPAPCLIYPACQAVEARPRTDESNVSAYLRKVYYLEMETLYPVQIDYRDKNDELVKQLKAEGLHDVNGFTRPTVQTMFNLRDNKSTRMTTTSEQVGQGVTDNQVSQRALRTER</sequence>
<name>A0A139SWR5_9GAMM</name>
<dbReference type="CDD" id="cd16329">
    <property type="entry name" value="LolA_like"/>
    <property type="match status" value="1"/>
</dbReference>
<evidence type="ECO:0000256" key="1">
    <source>
        <dbReference type="SAM" id="MobiDB-lite"/>
    </source>
</evidence>
<protein>
    <recommendedName>
        <fullName evidence="3">Uncharacterized protein TP-0789 domain-containing protein</fullName>
    </recommendedName>
</protein>
<comment type="caution">
    <text evidence="4">The sequence shown here is derived from an EMBL/GenBank/DDBJ whole genome shotgun (WGS) entry which is preliminary data.</text>
</comment>
<accession>A0A139SWR5</accession>
<reference evidence="4 5" key="1">
    <citation type="submission" date="2016-02" db="EMBL/GenBank/DDBJ databases">
        <authorList>
            <person name="Wen L."/>
            <person name="He K."/>
            <person name="Yang H."/>
        </authorList>
    </citation>
    <scope>NUCLEOTIDE SEQUENCE [LARGE SCALE GENOMIC DNA]</scope>
    <source>
        <strain evidence="4 5">CV58</strain>
    </source>
</reference>
<dbReference type="AlphaFoldDB" id="A0A139SWR5"/>
<dbReference type="Gene3D" id="2.50.20.10">
    <property type="entry name" value="Lipoprotein localisation LolA/LolB/LppX"/>
    <property type="match status" value="1"/>
</dbReference>
<proteinExistence type="predicted"/>
<dbReference type="OrthoDB" id="5937151at2"/>
<keyword evidence="5" id="KW-1185">Reference proteome</keyword>
<feature type="signal peptide" evidence="2">
    <location>
        <begin position="1"/>
        <end position="25"/>
    </location>
</feature>
<dbReference type="RefSeq" id="WP_068388306.1">
    <property type="nucleotide sequence ID" value="NZ_LSZO01000067.1"/>
</dbReference>
<dbReference type="EMBL" id="LSZO01000067">
    <property type="protein sequence ID" value="KXU38811.1"/>
    <property type="molecule type" value="Genomic_DNA"/>
</dbReference>
<keyword evidence="2" id="KW-0732">Signal</keyword>